<comment type="similarity">
    <text evidence="1 3">Belongs to the diaminopimelate epimerase family.</text>
</comment>
<dbReference type="GO" id="GO:0009089">
    <property type="term" value="P:lysine biosynthetic process via diaminopimelate"/>
    <property type="evidence" value="ECO:0007669"/>
    <property type="project" value="UniProtKB-UniRule"/>
</dbReference>
<protein>
    <recommendedName>
        <fullName evidence="3 4">Diaminopimelate epimerase</fullName>
        <shortName evidence="3">DAP epimerase</shortName>
        <ecNumber evidence="3 4">5.1.1.7</ecNumber>
    </recommendedName>
    <alternativeName>
        <fullName evidence="3">PLP-independent amino acid racemase</fullName>
    </alternativeName>
</protein>
<evidence type="ECO:0000256" key="1">
    <source>
        <dbReference type="ARBA" id="ARBA00010219"/>
    </source>
</evidence>
<dbReference type="OrthoDB" id="9805408at2"/>
<feature type="binding site" evidence="3">
    <location>
        <begin position="74"/>
        <end position="75"/>
    </location>
    <ligand>
        <name>substrate</name>
    </ligand>
</feature>
<comment type="function">
    <text evidence="3">Catalyzes the stereoinversion of LL-2,6-diaminopimelate (L,L-DAP) to meso-diaminopimelate (meso-DAP), a precursor of L-lysine and an essential component of the bacterial peptidoglycan.</text>
</comment>
<dbReference type="EC" id="5.1.1.7" evidence="3 4"/>
<dbReference type="PANTHER" id="PTHR31689">
    <property type="entry name" value="DIAMINOPIMELATE EPIMERASE, CHLOROPLASTIC"/>
    <property type="match status" value="1"/>
</dbReference>
<dbReference type="UniPathway" id="UPA00034">
    <property type="reaction ID" value="UER00025"/>
</dbReference>
<evidence type="ECO:0000313" key="6">
    <source>
        <dbReference type="Proteomes" id="UP000266441"/>
    </source>
</evidence>
<dbReference type="AlphaFoldDB" id="A0A399D3Z9"/>
<feature type="site" description="Could be important to modulate the pK values of the two catalytic cysteine residues" evidence="3">
    <location>
        <position position="214"/>
    </location>
</feature>
<feature type="binding site" evidence="3">
    <location>
        <position position="163"/>
    </location>
    <ligand>
        <name>substrate</name>
    </ligand>
</feature>
<dbReference type="GO" id="GO:0008837">
    <property type="term" value="F:diaminopimelate epimerase activity"/>
    <property type="evidence" value="ECO:0007669"/>
    <property type="project" value="UniProtKB-UniRule"/>
</dbReference>
<feature type="binding site" evidence="3">
    <location>
        <begin position="214"/>
        <end position="215"/>
    </location>
    <ligand>
        <name>substrate</name>
    </ligand>
</feature>
<evidence type="ECO:0000313" key="5">
    <source>
        <dbReference type="EMBL" id="RIH66133.1"/>
    </source>
</evidence>
<dbReference type="SUPFAM" id="SSF54506">
    <property type="entry name" value="Diaminopimelate epimerase-like"/>
    <property type="match status" value="2"/>
</dbReference>
<dbReference type="Gene3D" id="3.10.310.10">
    <property type="entry name" value="Diaminopimelate Epimerase, Chain A, domain 1"/>
    <property type="match status" value="2"/>
</dbReference>
<comment type="caution">
    <text evidence="5">The sequence shown here is derived from an EMBL/GenBank/DDBJ whole genome shotgun (WGS) entry which is preliminary data.</text>
</comment>
<feature type="binding site" evidence="3">
    <location>
        <begin position="224"/>
        <end position="225"/>
    </location>
    <ligand>
        <name>substrate</name>
    </ligand>
</feature>
<evidence type="ECO:0000256" key="2">
    <source>
        <dbReference type="ARBA" id="ARBA00023235"/>
    </source>
</evidence>
<keyword evidence="3" id="KW-0963">Cytoplasm</keyword>
<feature type="site" description="Could be important to modulate the pK values of the two catalytic cysteine residues" evidence="3">
    <location>
        <position position="165"/>
    </location>
</feature>
<dbReference type="GO" id="GO:0005829">
    <property type="term" value="C:cytosol"/>
    <property type="evidence" value="ECO:0007669"/>
    <property type="project" value="TreeGrafter"/>
</dbReference>
<proteinExistence type="inferred from homology"/>
<comment type="subcellular location">
    <subcellularLocation>
        <location evidence="3">Cytoplasm</location>
    </subcellularLocation>
</comment>
<evidence type="ECO:0000256" key="3">
    <source>
        <dbReference type="HAMAP-Rule" id="MF_00197"/>
    </source>
</evidence>
<name>A0A399D3Z9_9BACT</name>
<dbReference type="RefSeq" id="WP_119349367.1">
    <property type="nucleotide sequence ID" value="NZ_JBFHKJ010000096.1"/>
</dbReference>
<keyword evidence="3" id="KW-0457">Lysine biosynthesis</keyword>
<keyword evidence="3" id="KW-0028">Amino-acid biosynthesis</keyword>
<gene>
    <name evidence="3" type="primary">dapF</name>
    <name evidence="5" type="ORF">D1164_06890</name>
</gene>
<comment type="catalytic activity">
    <reaction evidence="3">
        <text>(2S,6S)-2,6-diaminopimelate = meso-2,6-diaminopimelate</text>
        <dbReference type="Rhea" id="RHEA:15393"/>
        <dbReference type="ChEBI" id="CHEBI:57609"/>
        <dbReference type="ChEBI" id="CHEBI:57791"/>
        <dbReference type="EC" id="5.1.1.7"/>
    </reaction>
</comment>
<dbReference type="NCBIfam" id="TIGR00652">
    <property type="entry name" value="DapF"/>
    <property type="match status" value="1"/>
</dbReference>
<dbReference type="EMBL" id="QWET01000004">
    <property type="protein sequence ID" value="RIH66133.1"/>
    <property type="molecule type" value="Genomic_DNA"/>
</dbReference>
<feature type="binding site" evidence="3">
    <location>
        <position position="196"/>
    </location>
    <ligand>
        <name>substrate</name>
    </ligand>
</feature>
<evidence type="ECO:0000256" key="4">
    <source>
        <dbReference type="NCBIfam" id="TIGR00652"/>
    </source>
</evidence>
<keyword evidence="6" id="KW-1185">Reference proteome</keyword>
<accession>A0A399D3Z9</accession>
<feature type="binding site" evidence="3">
    <location>
        <position position="64"/>
    </location>
    <ligand>
        <name>substrate</name>
    </ligand>
</feature>
<keyword evidence="2 3" id="KW-0413">Isomerase</keyword>
<sequence length="286" mass="31450">MQNFFVKSHGLGNDYIVLNQNEIGFELNENAIQKICDVHFGIGSDGILLKVPSFNANFGLRILNPDGSEAEKSGNGLRIFAKYLFDYQFSKTRKFTIETLGGLVQAEIIEEKNGKATAVKVDMGKAIFSSPDIPVNCPKEECIDEILHLEYKDYPVNCVSVGNPHCVILTDNLDEKEVKTFGPQIETDPFFPNRINVQFAKVISPTEVAAMIWERGAGWTLASGSSACAVAAVTIKKGLVQRNLTIKMPGGDLKIEADENWNMRMTGKVSEIASGVLSRELVSELT</sequence>
<reference evidence="5 6" key="1">
    <citation type="journal article" date="2015" name="Int. J. Syst. Evol. Microbiol.">
        <title>Mariniphaga sediminis sp. nov., isolated from coastal sediment.</title>
        <authorList>
            <person name="Wang F.Q."/>
            <person name="Shen Q.Y."/>
            <person name="Chen G.J."/>
            <person name="Du Z.J."/>
        </authorList>
    </citation>
    <scope>NUCLEOTIDE SEQUENCE [LARGE SCALE GENOMIC DNA]</scope>
    <source>
        <strain evidence="5 6">SY21</strain>
    </source>
</reference>
<dbReference type="Proteomes" id="UP000266441">
    <property type="component" value="Unassembled WGS sequence"/>
</dbReference>
<comment type="caution">
    <text evidence="3">Lacks conserved residue(s) required for the propagation of feature annotation.</text>
</comment>
<dbReference type="PANTHER" id="PTHR31689:SF0">
    <property type="entry name" value="DIAMINOPIMELATE EPIMERASE"/>
    <property type="match status" value="1"/>
</dbReference>
<dbReference type="InterPro" id="IPR001653">
    <property type="entry name" value="DAP_epimerase_DapF"/>
</dbReference>
<feature type="binding site" evidence="3">
    <location>
        <position position="13"/>
    </location>
    <ligand>
        <name>substrate</name>
    </ligand>
</feature>
<organism evidence="5 6">
    <name type="scientific">Mariniphaga sediminis</name>
    <dbReference type="NCBI Taxonomy" id="1628158"/>
    <lineage>
        <taxon>Bacteria</taxon>
        <taxon>Pseudomonadati</taxon>
        <taxon>Bacteroidota</taxon>
        <taxon>Bacteroidia</taxon>
        <taxon>Marinilabiliales</taxon>
        <taxon>Prolixibacteraceae</taxon>
        <taxon>Mariniphaga</taxon>
    </lineage>
</organism>
<comment type="subunit">
    <text evidence="3">Homodimer.</text>
</comment>
<dbReference type="HAMAP" id="MF_00197">
    <property type="entry name" value="DAP_epimerase"/>
    <property type="match status" value="1"/>
</dbReference>
<dbReference type="Pfam" id="PF01678">
    <property type="entry name" value="DAP_epimerase"/>
    <property type="match status" value="2"/>
</dbReference>
<comment type="pathway">
    <text evidence="3">Amino-acid biosynthesis; L-lysine biosynthesis via DAP pathway; DL-2,6-diaminopimelate from LL-2,6-diaminopimelate: step 1/1.</text>
</comment>